<dbReference type="EC" id="2.4.-.-" evidence="3"/>
<dbReference type="EMBL" id="JAMRXG010000004">
    <property type="protein sequence ID" value="MCM6773806.1"/>
    <property type="molecule type" value="Genomic_DNA"/>
</dbReference>
<sequence length="288" mass="31344">MPQPTVSIVIPTHLANPADLALLDVQLAALAAQTFDGPFEVLVADNNSAVDLRSHVAAHPLRARLSLRYVDAGGPRGAAHARNAGAAVATGEILLFCDHDDRVYPQWAARLVEFLEQDLDVVGSAVEGRSLNRPRAVADVPPPERFQAPGLFAPQIVGGSMGVRAQVYRKLGGLDVGYAANEDVEFGWRAHREGYRVGFLPEALVAYRYRHGFRAGYRQGRPRGRTLARLQGEYPDSGMPPIRLPLLLLTLVVVGGNPRLTGEERGLLLGITVGQLRGGLRYRTLRLW</sequence>
<dbReference type="PANTHER" id="PTHR43685:SF12">
    <property type="entry name" value="GLYCOSYL TRANSFERASE FAMILY 2"/>
    <property type="match status" value="1"/>
</dbReference>
<dbReference type="InterPro" id="IPR050834">
    <property type="entry name" value="Glycosyltransf_2"/>
</dbReference>
<dbReference type="PANTHER" id="PTHR43685">
    <property type="entry name" value="GLYCOSYLTRANSFERASE"/>
    <property type="match status" value="1"/>
</dbReference>
<dbReference type="Gene3D" id="3.90.550.10">
    <property type="entry name" value="Spore Coat Polysaccharide Biosynthesis Protein SpsA, Chain A"/>
    <property type="match status" value="1"/>
</dbReference>
<dbReference type="InterPro" id="IPR029044">
    <property type="entry name" value="Nucleotide-diphossugar_trans"/>
</dbReference>
<gene>
    <name evidence="3" type="ORF">NDR86_10030</name>
</gene>
<dbReference type="SUPFAM" id="SSF53448">
    <property type="entry name" value="Nucleotide-diphospho-sugar transferases"/>
    <property type="match status" value="1"/>
</dbReference>
<name>A0A9X2E8Q8_9NOCA</name>
<dbReference type="RefSeq" id="WP_251910898.1">
    <property type="nucleotide sequence ID" value="NZ_JAMRXG010000004.1"/>
</dbReference>
<reference evidence="3" key="1">
    <citation type="submission" date="2022-06" db="EMBL/GenBank/DDBJ databases">
        <title>Novel species in genus nocardia.</title>
        <authorList>
            <person name="Li F."/>
        </authorList>
    </citation>
    <scope>NUCLEOTIDE SEQUENCE</scope>
    <source>
        <strain evidence="3">CDC141</strain>
    </source>
</reference>
<proteinExistence type="predicted"/>
<feature type="domain" description="Glycosyltransferase 2-like" evidence="1">
    <location>
        <begin position="7"/>
        <end position="136"/>
    </location>
</feature>
<dbReference type="Proteomes" id="UP001139157">
    <property type="component" value="Unassembled WGS sequence"/>
</dbReference>
<keyword evidence="3" id="KW-0808">Transferase</keyword>
<evidence type="ECO:0000259" key="1">
    <source>
        <dbReference type="Pfam" id="PF00535"/>
    </source>
</evidence>
<accession>A0A9X2E8Q8</accession>
<keyword evidence="4" id="KW-1185">Reference proteome</keyword>
<dbReference type="GO" id="GO:0016757">
    <property type="term" value="F:glycosyltransferase activity"/>
    <property type="evidence" value="ECO:0007669"/>
    <property type="project" value="UniProtKB-KW"/>
</dbReference>
<organism evidence="3 4">
    <name type="scientific">Nocardia pulmonis</name>
    <dbReference type="NCBI Taxonomy" id="2951408"/>
    <lineage>
        <taxon>Bacteria</taxon>
        <taxon>Bacillati</taxon>
        <taxon>Actinomycetota</taxon>
        <taxon>Actinomycetes</taxon>
        <taxon>Mycobacteriales</taxon>
        <taxon>Nocardiaceae</taxon>
        <taxon>Nocardia</taxon>
    </lineage>
</organism>
<evidence type="ECO:0000313" key="4">
    <source>
        <dbReference type="Proteomes" id="UP001139157"/>
    </source>
</evidence>
<comment type="caution">
    <text evidence="3">The sequence shown here is derived from an EMBL/GenBank/DDBJ whole genome shotgun (WGS) entry which is preliminary data.</text>
</comment>
<dbReference type="AlphaFoldDB" id="A0A9X2E8Q8"/>
<dbReference type="InterPro" id="IPR001173">
    <property type="entry name" value="Glyco_trans_2-like"/>
</dbReference>
<keyword evidence="3" id="KW-0328">Glycosyltransferase</keyword>
<evidence type="ECO:0000313" key="3">
    <source>
        <dbReference type="EMBL" id="MCM6773806.1"/>
    </source>
</evidence>
<evidence type="ECO:0000259" key="2">
    <source>
        <dbReference type="Pfam" id="PF13632"/>
    </source>
</evidence>
<feature type="domain" description="Glycosyltransferase 2-like" evidence="2">
    <location>
        <begin position="154"/>
        <end position="219"/>
    </location>
</feature>
<protein>
    <submittedName>
        <fullName evidence="3">Glycosyltransferase</fullName>
        <ecNumber evidence="3">2.4.-.-</ecNumber>
    </submittedName>
</protein>
<dbReference type="Pfam" id="PF13632">
    <property type="entry name" value="Glyco_trans_2_3"/>
    <property type="match status" value="1"/>
</dbReference>
<dbReference type="Pfam" id="PF00535">
    <property type="entry name" value="Glycos_transf_2"/>
    <property type="match status" value="1"/>
</dbReference>